<dbReference type="AlphaFoldDB" id="G8R599"/>
<dbReference type="KEGG" id="oho:Oweho_1139"/>
<dbReference type="STRING" id="926562.Oweho_1139"/>
<dbReference type="Proteomes" id="UP000005631">
    <property type="component" value="Chromosome"/>
</dbReference>
<comment type="subcellular location">
    <subcellularLocation>
        <location evidence="1">Membrane</location>
        <topology evidence="1">Multi-pass membrane protein</topology>
    </subcellularLocation>
</comment>
<feature type="transmembrane region" description="Helical" evidence="7">
    <location>
        <begin position="21"/>
        <end position="44"/>
    </location>
</feature>
<dbReference type="Gene3D" id="1.20.1540.10">
    <property type="entry name" value="Rhomboid-like"/>
    <property type="match status" value="1"/>
</dbReference>
<dbReference type="EMBL" id="CP003156">
    <property type="protein sequence ID" value="AEV32144.1"/>
    <property type="molecule type" value="Genomic_DNA"/>
</dbReference>
<feature type="transmembrane region" description="Helical" evidence="7">
    <location>
        <begin position="140"/>
        <end position="158"/>
    </location>
</feature>
<keyword evidence="5 7" id="KW-1133">Transmembrane helix</keyword>
<dbReference type="SUPFAM" id="SSF144091">
    <property type="entry name" value="Rhomboid-like"/>
    <property type="match status" value="1"/>
</dbReference>
<dbReference type="eggNOG" id="COG0705">
    <property type="taxonomic scope" value="Bacteria"/>
</dbReference>
<evidence type="ECO:0000259" key="8">
    <source>
        <dbReference type="Pfam" id="PF01694"/>
    </source>
</evidence>
<comment type="similarity">
    <text evidence="2">Belongs to the peptidase S54 family.</text>
</comment>
<protein>
    <submittedName>
        <fullName evidence="10">Putative membrane protein</fullName>
    </submittedName>
</protein>
<evidence type="ECO:0000256" key="3">
    <source>
        <dbReference type="ARBA" id="ARBA00022692"/>
    </source>
</evidence>
<dbReference type="InterPro" id="IPR022764">
    <property type="entry name" value="Peptidase_S54_rhomboid_dom"/>
</dbReference>
<dbReference type="Pfam" id="PF20216">
    <property type="entry name" value="DUF6576"/>
    <property type="match status" value="1"/>
</dbReference>
<dbReference type="InterPro" id="IPR035952">
    <property type="entry name" value="Rhomboid-like_sf"/>
</dbReference>
<proteinExistence type="inferred from homology"/>
<keyword evidence="3 7" id="KW-0812">Transmembrane</keyword>
<feature type="transmembrane region" description="Helical" evidence="7">
    <location>
        <begin position="106"/>
        <end position="128"/>
    </location>
</feature>
<feature type="domain" description="Peptidase S54 rhomboid" evidence="8">
    <location>
        <begin position="66"/>
        <end position="210"/>
    </location>
</feature>
<accession>G8R599</accession>
<evidence type="ECO:0000259" key="9">
    <source>
        <dbReference type="Pfam" id="PF20216"/>
    </source>
</evidence>
<dbReference type="HOGENOM" id="CLU_055068_4_0_10"/>
<evidence type="ECO:0000256" key="4">
    <source>
        <dbReference type="ARBA" id="ARBA00022801"/>
    </source>
</evidence>
<keyword evidence="6 7" id="KW-0472">Membrane</keyword>
<evidence type="ECO:0000256" key="5">
    <source>
        <dbReference type="ARBA" id="ARBA00022989"/>
    </source>
</evidence>
<evidence type="ECO:0000313" key="10">
    <source>
        <dbReference type="EMBL" id="AEV32144.1"/>
    </source>
</evidence>
<feature type="transmembrane region" description="Helical" evidence="7">
    <location>
        <begin position="70"/>
        <end position="94"/>
    </location>
</feature>
<dbReference type="RefSeq" id="WP_014201504.1">
    <property type="nucleotide sequence ID" value="NC_016599.1"/>
</dbReference>
<gene>
    <name evidence="10" type="ordered locus">Oweho_1139</name>
</gene>
<evidence type="ECO:0000313" key="11">
    <source>
        <dbReference type="Proteomes" id="UP000005631"/>
    </source>
</evidence>
<sequence length="294" mass="33241">MSGIREEIRTSFKQGDALTRLILVNLAVFVVFLLLRIIGFLFQIQLADIFTQWTALPSNLGTLATRPWTLFTYMFLHEGFLHILFNMLWLYFGGRLFMEYMGGRRLLSTYILGGLAGGILYIIAYNLFPSFSEAVVISNNRGASAGVMAIVIGVATYAPRYPVKIFFTLNAQLWMIAAAALLMDLIYLGDGNNAGGHIAHLGGALFGYLSVSQLKNGKDWTEGFSKFMDNIANWFKPKPKMKTVYTNTSKKANYREKQVHNQQRMDEILDKISRSGYESLSKEEKDYLFKIGKD</sequence>
<feature type="domain" description="DUF6576" evidence="9">
    <location>
        <begin position="253"/>
        <end position="288"/>
    </location>
</feature>
<name>G8R599_OWEHD</name>
<dbReference type="InterPro" id="IPR046483">
    <property type="entry name" value="DUF6576"/>
</dbReference>
<evidence type="ECO:0000256" key="1">
    <source>
        <dbReference type="ARBA" id="ARBA00004141"/>
    </source>
</evidence>
<evidence type="ECO:0000256" key="6">
    <source>
        <dbReference type="ARBA" id="ARBA00023136"/>
    </source>
</evidence>
<dbReference type="PANTHER" id="PTHR43731">
    <property type="entry name" value="RHOMBOID PROTEASE"/>
    <property type="match status" value="1"/>
</dbReference>
<reference evidence="10 11" key="1">
    <citation type="journal article" date="2012" name="Stand. Genomic Sci.">
        <title>Genome sequence of the orange-pigmented seawater bacterium Owenweeksia hongkongensis type strain (UST20020801(T)).</title>
        <authorList>
            <person name="Riedel T."/>
            <person name="Held B."/>
            <person name="Nolan M."/>
            <person name="Lucas S."/>
            <person name="Lapidus A."/>
            <person name="Tice H."/>
            <person name="Del Rio T.G."/>
            <person name="Cheng J.F."/>
            <person name="Han C."/>
            <person name="Tapia R."/>
            <person name="Goodwin L.A."/>
            <person name="Pitluck S."/>
            <person name="Liolios K."/>
            <person name="Mavromatis K."/>
            <person name="Pagani I."/>
            <person name="Ivanova N."/>
            <person name="Mikhailova N."/>
            <person name="Pati A."/>
            <person name="Chen A."/>
            <person name="Palaniappan K."/>
            <person name="Rohde M."/>
            <person name="Tindall B.J."/>
            <person name="Detter J.C."/>
            <person name="Goker M."/>
            <person name="Woyke T."/>
            <person name="Bristow J."/>
            <person name="Eisen J.A."/>
            <person name="Markowitz V."/>
            <person name="Hugenholtz P."/>
            <person name="Klenk H.P."/>
            <person name="Kyrpides N.C."/>
        </authorList>
    </citation>
    <scope>NUCLEOTIDE SEQUENCE</scope>
    <source>
        <strain evidence="11">DSM 17368 / JCM 12287 / NRRL B-23963</strain>
    </source>
</reference>
<dbReference type="PANTHER" id="PTHR43731:SF14">
    <property type="entry name" value="PRESENILIN-ASSOCIATED RHOMBOID-LIKE PROTEIN, MITOCHONDRIAL"/>
    <property type="match status" value="1"/>
</dbReference>
<dbReference type="Pfam" id="PF01694">
    <property type="entry name" value="Rhomboid"/>
    <property type="match status" value="1"/>
</dbReference>
<organism evidence="10 11">
    <name type="scientific">Owenweeksia hongkongensis (strain DSM 17368 / CIP 108786 / JCM 12287 / NRRL B-23963 / UST20020801)</name>
    <dbReference type="NCBI Taxonomy" id="926562"/>
    <lineage>
        <taxon>Bacteria</taxon>
        <taxon>Pseudomonadati</taxon>
        <taxon>Bacteroidota</taxon>
        <taxon>Flavobacteriia</taxon>
        <taxon>Flavobacteriales</taxon>
        <taxon>Owenweeksiaceae</taxon>
        <taxon>Owenweeksia</taxon>
    </lineage>
</organism>
<dbReference type="OrthoDB" id="680602at2"/>
<keyword evidence="4" id="KW-0378">Hydrolase</keyword>
<feature type="transmembrane region" description="Helical" evidence="7">
    <location>
        <begin position="165"/>
        <end position="188"/>
    </location>
</feature>
<keyword evidence="11" id="KW-1185">Reference proteome</keyword>
<evidence type="ECO:0000256" key="7">
    <source>
        <dbReference type="SAM" id="Phobius"/>
    </source>
</evidence>
<dbReference type="GO" id="GO:0016020">
    <property type="term" value="C:membrane"/>
    <property type="evidence" value="ECO:0007669"/>
    <property type="project" value="UniProtKB-SubCell"/>
</dbReference>
<dbReference type="InterPro" id="IPR050925">
    <property type="entry name" value="Rhomboid_protease_S54"/>
</dbReference>
<evidence type="ECO:0000256" key="2">
    <source>
        <dbReference type="ARBA" id="ARBA00009045"/>
    </source>
</evidence>
<dbReference type="PATRIC" id="fig|926562.3.peg.1152"/>
<dbReference type="GO" id="GO:0004252">
    <property type="term" value="F:serine-type endopeptidase activity"/>
    <property type="evidence" value="ECO:0007669"/>
    <property type="project" value="InterPro"/>
</dbReference>